<gene>
    <name evidence="1" type="ORF">P353_14455</name>
</gene>
<reference evidence="1 2" key="1">
    <citation type="submission" date="2013-09" db="EMBL/GenBank/DDBJ databases">
        <title>High correlation between genotypes and phenotypes of environmental bacteria Comamonas testosteroni strains.</title>
        <authorList>
            <person name="Liu L."/>
            <person name="Zhu W."/>
            <person name="Xia X."/>
            <person name="Xu B."/>
            <person name="Luo M."/>
            <person name="Wang G."/>
        </authorList>
    </citation>
    <scope>NUCLEOTIDE SEQUENCE [LARGE SCALE GENOMIC DNA]</scope>
    <source>
        <strain evidence="1 2">JL40</strain>
    </source>
</reference>
<protein>
    <submittedName>
        <fullName evidence="1">Uncharacterized protein</fullName>
    </submittedName>
</protein>
<organism evidence="1 2">
    <name type="scientific">Comamonas testosteroni</name>
    <name type="common">Pseudomonas testosteroni</name>
    <dbReference type="NCBI Taxonomy" id="285"/>
    <lineage>
        <taxon>Bacteria</taxon>
        <taxon>Pseudomonadati</taxon>
        <taxon>Pseudomonadota</taxon>
        <taxon>Betaproteobacteria</taxon>
        <taxon>Burkholderiales</taxon>
        <taxon>Comamonadaceae</taxon>
        <taxon>Comamonas</taxon>
    </lineage>
</organism>
<evidence type="ECO:0000313" key="2">
    <source>
        <dbReference type="Proteomes" id="UP000029553"/>
    </source>
</evidence>
<dbReference type="AlphaFoldDB" id="A0A096FFI9"/>
<proteinExistence type="predicted"/>
<comment type="caution">
    <text evidence="1">The sequence shown here is derived from an EMBL/GenBank/DDBJ whole genome shotgun (WGS) entry which is preliminary data.</text>
</comment>
<accession>A0A096FFI9</accession>
<name>A0A096FFI9_COMTE</name>
<dbReference type="EMBL" id="AWOR01000048">
    <property type="protein sequence ID" value="KGH29096.1"/>
    <property type="molecule type" value="Genomic_DNA"/>
</dbReference>
<sequence>MSCADKDLARLFKALPGFVHKLVAIYWGELLCSPIQACLSCYEMQIWQVLSDPGCDLLKI</sequence>
<evidence type="ECO:0000313" key="1">
    <source>
        <dbReference type="EMBL" id="KGH29096.1"/>
    </source>
</evidence>
<dbReference type="Proteomes" id="UP000029553">
    <property type="component" value="Unassembled WGS sequence"/>
</dbReference>